<evidence type="ECO:0000313" key="2">
    <source>
        <dbReference type="EMBL" id="PLX60937.1"/>
    </source>
</evidence>
<dbReference type="Proteomes" id="UP000235015">
    <property type="component" value="Unassembled WGS sequence"/>
</dbReference>
<comment type="caution">
    <text evidence="2">The sequence shown here is derived from an EMBL/GenBank/DDBJ whole genome shotgun (WGS) entry which is preliminary data.</text>
</comment>
<feature type="coiled-coil region" evidence="1">
    <location>
        <begin position="63"/>
        <end position="90"/>
    </location>
</feature>
<dbReference type="STRING" id="1111735.GCA_000428045_00112"/>
<sequence length="125" mass="14388">MKFTWPFKPVPPETPLPVDHEGIPILNEVVEPTELGLIDSADPNQANLPLFDPDWRDGAATPSIDLKQLREQLRREMLEAIEQVADSVTERFRADLERTLREEIDRVLDERLPPPTSPDQDRRLD</sequence>
<keyword evidence="1" id="KW-0175">Coiled coil</keyword>
<name>A0A2N6CUT9_9GAMM</name>
<proteinExistence type="predicted"/>
<evidence type="ECO:0000313" key="3">
    <source>
        <dbReference type="Proteomes" id="UP000235015"/>
    </source>
</evidence>
<organism evidence="2 3">
    <name type="scientific">Sedimenticola selenatireducens</name>
    <dbReference type="NCBI Taxonomy" id="191960"/>
    <lineage>
        <taxon>Bacteria</taxon>
        <taxon>Pseudomonadati</taxon>
        <taxon>Pseudomonadota</taxon>
        <taxon>Gammaproteobacteria</taxon>
        <taxon>Chromatiales</taxon>
        <taxon>Sedimenticolaceae</taxon>
        <taxon>Sedimenticola</taxon>
    </lineage>
</organism>
<protein>
    <submittedName>
        <fullName evidence="2">Uncharacterized protein</fullName>
    </submittedName>
</protein>
<evidence type="ECO:0000256" key="1">
    <source>
        <dbReference type="SAM" id="Coils"/>
    </source>
</evidence>
<dbReference type="AlphaFoldDB" id="A0A2N6CUT9"/>
<dbReference type="EMBL" id="PKUN01000022">
    <property type="protein sequence ID" value="PLX60937.1"/>
    <property type="molecule type" value="Genomic_DNA"/>
</dbReference>
<gene>
    <name evidence="2" type="ORF">C0630_12780</name>
</gene>
<dbReference type="RefSeq" id="WP_273439860.1">
    <property type="nucleotide sequence ID" value="NZ_CAXXYC010000004.1"/>
</dbReference>
<reference evidence="2 3" key="1">
    <citation type="submission" date="2017-11" db="EMBL/GenBank/DDBJ databases">
        <title>Genome-resolved metagenomics identifies genetic mobility, metabolic interactions, and unexpected diversity in perchlorate-reducing communities.</title>
        <authorList>
            <person name="Barnum T.P."/>
            <person name="Figueroa I.A."/>
            <person name="Carlstrom C.I."/>
            <person name="Lucas L.N."/>
            <person name="Engelbrektson A.L."/>
            <person name="Coates J.D."/>
        </authorList>
    </citation>
    <scope>NUCLEOTIDE SEQUENCE [LARGE SCALE GENOMIC DNA]</scope>
    <source>
        <strain evidence="2">BM301</strain>
    </source>
</reference>
<accession>A0A2N6CUT9</accession>